<keyword evidence="1" id="KW-0670">Pyruvate</keyword>
<gene>
    <name evidence="1" type="ORF">NCTC1542_03913</name>
</gene>
<proteinExistence type="predicted"/>
<dbReference type="EMBL" id="UGQY01000003">
    <property type="protein sequence ID" value="STZ89125.1"/>
    <property type="molecule type" value="Genomic_DNA"/>
</dbReference>
<sequence>MTSVLGASELAVVESAAPYDLADRYRSGAGPVLLTGVQAIARMMVEQHVRDARAGRRIATFVSGYQGSPLGGVDKMLLDMPDVLTEHDIVFTPGFNEELAATAVWGSQTDLPAGTPTHDGVVGIWYGKAPASIAPLMLYGTRTCTA</sequence>
<evidence type="ECO:0000313" key="1">
    <source>
        <dbReference type="EMBL" id="STZ89125.1"/>
    </source>
</evidence>
<protein>
    <submittedName>
        <fullName evidence="1">Indolepyruvate ferredoxin oxidoreductase</fullName>
        <ecNumber evidence="1">1.2.7.8</ecNumber>
    </submittedName>
</protein>
<dbReference type="AlphaFoldDB" id="A0A378UWH5"/>
<dbReference type="GO" id="GO:0043805">
    <property type="term" value="F:indolepyruvate ferredoxin oxidoreductase activity"/>
    <property type="evidence" value="ECO:0007669"/>
    <property type="project" value="UniProtKB-EC"/>
</dbReference>
<keyword evidence="1" id="KW-0560">Oxidoreductase</keyword>
<accession>A0A378UWH5</accession>
<dbReference type="Proteomes" id="UP000255389">
    <property type="component" value="Unassembled WGS sequence"/>
</dbReference>
<name>A0A378UWH5_MYCFO</name>
<dbReference type="EC" id="1.2.7.8" evidence="1"/>
<dbReference type="Gene3D" id="3.40.50.970">
    <property type="match status" value="1"/>
</dbReference>
<organism evidence="1 2">
    <name type="scientific">Mycolicibacterium fortuitum</name>
    <name type="common">Mycobacterium fortuitum</name>
    <dbReference type="NCBI Taxonomy" id="1766"/>
    <lineage>
        <taxon>Bacteria</taxon>
        <taxon>Bacillati</taxon>
        <taxon>Actinomycetota</taxon>
        <taxon>Actinomycetes</taxon>
        <taxon>Mycobacteriales</taxon>
        <taxon>Mycobacteriaceae</taxon>
        <taxon>Mycolicibacterium</taxon>
    </lineage>
</organism>
<evidence type="ECO:0000313" key="2">
    <source>
        <dbReference type="Proteomes" id="UP000255389"/>
    </source>
</evidence>
<reference evidence="1 2" key="1">
    <citation type="submission" date="2018-06" db="EMBL/GenBank/DDBJ databases">
        <authorList>
            <consortium name="Pathogen Informatics"/>
            <person name="Doyle S."/>
        </authorList>
    </citation>
    <scope>NUCLEOTIDE SEQUENCE [LARGE SCALE GENOMIC DNA]</scope>
    <source>
        <strain evidence="1 2">NCTC1542</strain>
    </source>
</reference>